<dbReference type="AlphaFoldDB" id="A0A934SIG4"/>
<comment type="similarity">
    <text evidence="1">Belongs to the ner transcriptional regulatory family.</text>
</comment>
<evidence type="ECO:0000256" key="3">
    <source>
        <dbReference type="ARBA" id="ARBA00023125"/>
    </source>
</evidence>
<proteinExistence type="inferred from homology"/>
<dbReference type="GO" id="GO:0003677">
    <property type="term" value="F:DNA binding"/>
    <property type="evidence" value="ECO:0007669"/>
    <property type="project" value="UniProtKB-KW"/>
</dbReference>
<evidence type="ECO:0000256" key="2">
    <source>
        <dbReference type="ARBA" id="ARBA00023015"/>
    </source>
</evidence>
<accession>A0A934SIG4</accession>
<keyword evidence="3" id="KW-0238">DNA-binding</keyword>
<organism evidence="6 7">
    <name type="scientific">Paracoccus caeni</name>
    <dbReference type="NCBI Taxonomy" id="657651"/>
    <lineage>
        <taxon>Bacteria</taxon>
        <taxon>Pseudomonadati</taxon>
        <taxon>Pseudomonadota</taxon>
        <taxon>Alphaproteobacteria</taxon>
        <taxon>Rhodobacterales</taxon>
        <taxon>Paracoccaceae</taxon>
        <taxon>Paracoccus</taxon>
    </lineage>
</organism>
<evidence type="ECO:0000313" key="6">
    <source>
        <dbReference type="EMBL" id="MBK4218080.1"/>
    </source>
</evidence>
<dbReference type="EMBL" id="JAEPRQ010000012">
    <property type="protein sequence ID" value="MBK4218080.1"/>
    <property type="molecule type" value="Genomic_DNA"/>
</dbReference>
<name>A0A934SIG4_9RHOB</name>
<dbReference type="InterPro" id="IPR038722">
    <property type="entry name" value="Ner_HTH_dom"/>
</dbReference>
<dbReference type="Proteomes" id="UP000640485">
    <property type="component" value="Unassembled WGS sequence"/>
</dbReference>
<evidence type="ECO:0000256" key="1">
    <source>
        <dbReference type="ARBA" id="ARBA00006157"/>
    </source>
</evidence>
<reference evidence="6" key="1">
    <citation type="submission" date="2021-01" db="EMBL/GenBank/DDBJ databases">
        <title>Paracoccus amoyensis sp. nov., isolated from the surface seawater along the coast of Xiamen Island, China.</title>
        <authorList>
            <person name="Lyu L."/>
        </authorList>
    </citation>
    <scope>NUCLEOTIDE SEQUENCE</scope>
    <source>
        <strain evidence="6">MJ17</strain>
    </source>
</reference>
<sequence length="78" mass="8782">MDVDIEKHDAVKRALRAKGVKFVDIASDIGCPPSLVTMVSQGRRSSKRVEMAIASTLNRPPQEIWPDRYDIKKQGDMK</sequence>
<gene>
    <name evidence="6" type="ORF">JJJ17_19300</name>
</gene>
<protein>
    <submittedName>
        <fullName evidence="6">Helix-turn-helix domain-containing protein</fullName>
    </submittedName>
</protein>
<keyword evidence="4" id="KW-0804">Transcription</keyword>
<evidence type="ECO:0000256" key="4">
    <source>
        <dbReference type="ARBA" id="ARBA00023163"/>
    </source>
</evidence>
<keyword evidence="7" id="KW-1185">Reference proteome</keyword>
<dbReference type="InterPro" id="IPR010982">
    <property type="entry name" value="Lambda_DNA-bd_dom_sf"/>
</dbReference>
<keyword evidence="2" id="KW-0805">Transcription regulation</keyword>
<feature type="domain" description="Ner winged helix-turn-helix DNA-binding" evidence="5">
    <location>
        <begin position="10"/>
        <end position="73"/>
    </location>
</feature>
<dbReference type="Gene3D" id="1.10.260.40">
    <property type="entry name" value="lambda repressor-like DNA-binding domains"/>
    <property type="match status" value="1"/>
</dbReference>
<comment type="caution">
    <text evidence="6">The sequence shown here is derived from an EMBL/GenBank/DDBJ whole genome shotgun (WGS) entry which is preliminary data.</text>
</comment>
<evidence type="ECO:0000259" key="5">
    <source>
        <dbReference type="Pfam" id="PF13693"/>
    </source>
</evidence>
<dbReference type="Pfam" id="PF13693">
    <property type="entry name" value="HTH_35"/>
    <property type="match status" value="1"/>
</dbReference>
<evidence type="ECO:0000313" key="7">
    <source>
        <dbReference type="Proteomes" id="UP000640485"/>
    </source>
</evidence>
<dbReference type="SUPFAM" id="SSF47413">
    <property type="entry name" value="lambda repressor-like DNA-binding domains"/>
    <property type="match status" value="1"/>
</dbReference>